<accession>A0A482WU15</accession>
<evidence type="ECO:0000256" key="1">
    <source>
        <dbReference type="SAM" id="MobiDB-lite"/>
    </source>
</evidence>
<dbReference type="EMBL" id="QKKF02025464">
    <property type="protein sequence ID" value="RZF36968.1"/>
    <property type="molecule type" value="Genomic_DNA"/>
</dbReference>
<proteinExistence type="predicted"/>
<organism evidence="3 4">
    <name type="scientific">Laodelphax striatellus</name>
    <name type="common">Small brown planthopper</name>
    <name type="synonym">Delphax striatella</name>
    <dbReference type="NCBI Taxonomy" id="195883"/>
    <lineage>
        <taxon>Eukaryota</taxon>
        <taxon>Metazoa</taxon>
        <taxon>Ecdysozoa</taxon>
        <taxon>Arthropoda</taxon>
        <taxon>Hexapoda</taxon>
        <taxon>Insecta</taxon>
        <taxon>Pterygota</taxon>
        <taxon>Neoptera</taxon>
        <taxon>Paraneoptera</taxon>
        <taxon>Hemiptera</taxon>
        <taxon>Auchenorrhyncha</taxon>
        <taxon>Fulgoroidea</taxon>
        <taxon>Delphacidae</taxon>
        <taxon>Criomorphinae</taxon>
        <taxon>Laodelphax</taxon>
    </lineage>
</organism>
<dbReference type="InParanoid" id="A0A482WU15"/>
<gene>
    <name evidence="3" type="ORF">LSTR_LSTR004656</name>
</gene>
<evidence type="ECO:0000313" key="4">
    <source>
        <dbReference type="Proteomes" id="UP000291343"/>
    </source>
</evidence>
<keyword evidence="4" id="KW-1185">Reference proteome</keyword>
<dbReference type="OrthoDB" id="10394699at2759"/>
<protein>
    <submittedName>
        <fullName evidence="3">Uncharacterized protein</fullName>
    </submittedName>
</protein>
<feature type="region of interest" description="Disordered" evidence="1">
    <location>
        <begin position="50"/>
        <end position="75"/>
    </location>
</feature>
<sequence>MKSITLCLVAVSAVVLLVNEVSSATIYDLEAQAQKQEAKYEDEIYEKTKNKFSGSKKHRRSADSSEEDEEKSPFSSIGKAFDYVKDGVKGAYHNVTNSDAAAKVSESFGKFKDSVKETGKKEKAAVHEYTAPSADQDLTDQVQQKVQEIVKTT</sequence>
<feature type="signal peptide" evidence="2">
    <location>
        <begin position="1"/>
        <end position="23"/>
    </location>
</feature>
<feature type="chain" id="PRO_5019751356" evidence="2">
    <location>
        <begin position="24"/>
        <end position="153"/>
    </location>
</feature>
<dbReference type="Proteomes" id="UP000291343">
    <property type="component" value="Unassembled WGS sequence"/>
</dbReference>
<evidence type="ECO:0000256" key="2">
    <source>
        <dbReference type="SAM" id="SignalP"/>
    </source>
</evidence>
<dbReference type="SMR" id="A0A482WU15"/>
<dbReference type="AlphaFoldDB" id="A0A482WU15"/>
<name>A0A482WU15_LAOST</name>
<comment type="caution">
    <text evidence="3">The sequence shown here is derived from an EMBL/GenBank/DDBJ whole genome shotgun (WGS) entry which is preliminary data.</text>
</comment>
<reference evidence="3 4" key="1">
    <citation type="journal article" date="2017" name="Gigascience">
        <title>Genome sequence of the small brown planthopper, Laodelphax striatellus.</title>
        <authorList>
            <person name="Zhu J."/>
            <person name="Jiang F."/>
            <person name="Wang X."/>
            <person name="Yang P."/>
            <person name="Bao Y."/>
            <person name="Zhao W."/>
            <person name="Wang W."/>
            <person name="Lu H."/>
            <person name="Wang Q."/>
            <person name="Cui N."/>
            <person name="Li J."/>
            <person name="Chen X."/>
            <person name="Luo L."/>
            <person name="Yu J."/>
            <person name="Kang L."/>
            <person name="Cui F."/>
        </authorList>
    </citation>
    <scope>NUCLEOTIDE SEQUENCE [LARGE SCALE GENOMIC DNA]</scope>
    <source>
        <strain evidence="3">Lst14</strain>
    </source>
</reference>
<keyword evidence="2" id="KW-0732">Signal</keyword>
<evidence type="ECO:0000313" key="3">
    <source>
        <dbReference type="EMBL" id="RZF36968.1"/>
    </source>
</evidence>